<evidence type="ECO:0000256" key="1">
    <source>
        <dbReference type="SAM" id="MobiDB-lite"/>
    </source>
</evidence>
<dbReference type="AlphaFoldDB" id="A0A6A6QT60"/>
<gene>
    <name evidence="2" type="ORF">BU16DRAFT_527232</name>
</gene>
<feature type="compositionally biased region" description="Polar residues" evidence="1">
    <location>
        <begin position="13"/>
        <end position="22"/>
    </location>
</feature>
<name>A0A6A6QT60_9PEZI</name>
<dbReference type="EMBL" id="MU004189">
    <property type="protein sequence ID" value="KAF2495369.1"/>
    <property type="molecule type" value="Genomic_DNA"/>
</dbReference>
<reference evidence="2" key="1">
    <citation type="journal article" date="2020" name="Stud. Mycol.">
        <title>101 Dothideomycetes genomes: a test case for predicting lifestyles and emergence of pathogens.</title>
        <authorList>
            <person name="Haridas S."/>
            <person name="Albert R."/>
            <person name="Binder M."/>
            <person name="Bloem J."/>
            <person name="Labutti K."/>
            <person name="Salamov A."/>
            <person name="Andreopoulos B."/>
            <person name="Baker S."/>
            <person name="Barry K."/>
            <person name="Bills G."/>
            <person name="Bluhm B."/>
            <person name="Cannon C."/>
            <person name="Castanera R."/>
            <person name="Culley D."/>
            <person name="Daum C."/>
            <person name="Ezra D."/>
            <person name="Gonzalez J."/>
            <person name="Henrissat B."/>
            <person name="Kuo A."/>
            <person name="Liang C."/>
            <person name="Lipzen A."/>
            <person name="Lutzoni F."/>
            <person name="Magnuson J."/>
            <person name="Mondo S."/>
            <person name="Nolan M."/>
            <person name="Ohm R."/>
            <person name="Pangilinan J."/>
            <person name="Park H.-J."/>
            <person name="Ramirez L."/>
            <person name="Alfaro M."/>
            <person name="Sun H."/>
            <person name="Tritt A."/>
            <person name="Yoshinaga Y."/>
            <person name="Zwiers L.-H."/>
            <person name="Turgeon B."/>
            <person name="Goodwin S."/>
            <person name="Spatafora J."/>
            <person name="Crous P."/>
            <person name="Grigoriev I."/>
        </authorList>
    </citation>
    <scope>NUCLEOTIDE SEQUENCE</scope>
    <source>
        <strain evidence="2">CBS 269.34</strain>
    </source>
</reference>
<proteinExistence type="predicted"/>
<feature type="compositionally biased region" description="Polar residues" evidence="1">
    <location>
        <begin position="39"/>
        <end position="57"/>
    </location>
</feature>
<dbReference type="Proteomes" id="UP000799750">
    <property type="component" value="Unassembled WGS sequence"/>
</dbReference>
<accession>A0A6A6QT60</accession>
<protein>
    <submittedName>
        <fullName evidence="2">Uncharacterized protein</fullName>
    </submittedName>
</protein>
<organism evidence="2 3">
    <name type="scientific">Lophium mytilinum</name>
    <dbReference type="NCBI Taxonomy" id="390894"/>
    <lineage>
        <taxon>Eukaryota</taxon>
        <taxon>Fungi</taxon>
        <taxon>Dikarya</taxon>
        <taxon>Ascomycota</taxon>
        <taxon>Pezizomycotina</taxon>
        <taxon>Dothideomycetes</taxon>
        <taxon>Pleosporomycetidae</taxon>
        <taxon>Mytilinidiales</taxon>
        <taxon>Mytilinidiaceae</taxon>
        <taxon>Lophium</taxon>
    </lineage>
</organism>
<evidence type="ECO:0000313" key="3">
    <source>
        <dbReference type="Proteomes" id="UP000799750"/>
    </source>
</evidence>
<evidence type="ECO:0000313" key="2">
    <source>
        <dbReference type="EMBL" id="KAF2495369.1"/>
    </source>
</evidence>
<sequence length="128" mass="13482">MVVSSLVAAVTSHTGAASTPHWQSGGDGLHASGIAGPNASASSGLTSHRITQRSTAPSKAKRNLPQPAARCHKRPATARPGCTLRERHHGSHSSQRAFAEALHTPAPHPVLHRRRLPLEGLKYATVTM</sequence>
<feature type="region of interest" description="Disordered" evidence="1">
    <location>
        <begin position="13"/>
        <end position="97"/>
    </location>
</feature>
<keyword evidence="3" id="KW-1185">Reference proteome</keyword>